<dbReference type="InterPro" id="IPR017927">
    <property type="entry name" value="FAD-bd_FR_type"/>
</dbReference>
<evidence type="ECO:0000313" key="2">
    <source>
        <dbReference type="EMBL" id="MDS1269115.1"/>
    </source>
</evidence>
<dbReference type="PROSITE" id="PS51384">
    <property type="entry name" value="FAD_FR"/>
    <property type="match status" value="1"/>
</dbReference>
<comment type="caution">
    <text evidence="2">The sequence shown here is derived from an EMBL/GenBank/DDBJ whole genome shotgun (WGS) entry which is preliminary data.</text>
</comment>
<dbReference type="InterPro" id="IPR039261">
    <property type="entry name" value="FNR_nucleotide-bd"/>
</dbReference>
<reference evidence="3" key="1">
    <citation type="submission" date="2023-07" db="EMBL/GenBank/DDBJ databases">
        <title>Novel species in the genus Lipingzhangella isolated from Sambhar Salt Lake.</title>
        <authorList>
            <person name="Jiya N."/>
            <person name="Kajale S."/>
            <person name="Sharma A."/>
        </authorList>
    </citation>
    <scope>NUCLEOTIDE SEQUENCE [LARGE SCALE GENOMIC DNA]</scope>
    <source>
        <strain evidence="3">LS1_29</strain>
    </source>
</reference>
<evidence type="ECO:0000313" key="3">
    <source>
        <dbReference type="Proteomes" id="UP001250214"/>
    </source>
</evidence>
<dbReference type="Gene3D" id="3.40.50.80">
    <property type="entry name" value="Nucleotide-binding domain of ferredoxin-NADP reductase (FNR) module"/>
    <property type="match status" value="1"/>
</dbReference>
<protein>
    <submittedName>
        <fullName evidence="2">Siderophore-interacting protein</fullName>
    </submittedName>
</protein>
<dbReference type="EMBL" id="JAVLVT010000001">
    <property type="protein sequence ID" value="MDS1269115.1"/>
    <property type="molecule type" value="Genomic_DNA"/>
</dbReference>
<gene>
    <name evidence="2" type="ORF">RIF23_02260</name>
</gene>
<dbReference type="Gene3D" id="2.40.30.10">
    <property type="entry name" value="Translation factors"/>
    <property type="match status" value="1"/>
</dbReference>
<dbReference type="InterPro" id="IPR017938">
    <property type="entry name" value="Riboflavin_synthase-like_b-brl"/>
</dbReference>
<dbReference type="InterPro" id="IPR039374">
    <property type="entry name" value="SIP_fam"/>
</dbReference>
<evidence type="ECO:0000259" key="1">
    <source>
        <dbReference type="PROSITE" id="PS51384"/>
    </source>
</evidence>
<dbReference type="Proteomes" id="UP001250214">
    <property type="component" value="Unassembled WGS sequence"/>
</dbReference>
<name>A0ABU2H2M0_9ACTN</name>
<keyword evidence="3" id="KW-1185">Reference proteome</keyword>
<dbReference type="PANTHER" id="PTHR30157:SF0">
    <property type="entry name" value="NADPH-DEPENDENT FERRIC-CHELATE REDUCTASE"/>
    <property type="match status" value="1"/>
</dbReference>
<proteinExistence type="predicted"/>
<dbReference type="PANTHER" id="PTHR30157">
    <property type="entry name" value="FERRIC REDUCTASE, NADPH-DEPENDENT"/>
    <property type="match status" value="1"/>
</dbReference>
<organism evidence="2 3">
    <name type="scientific">Lipingzhangella rawalii</name>
    <dbReference type="NCBI Taxonomy" id="2055835"/>
    <lineage>
        <taxon>Bacteria</taxon>
        <taxon>Bacillati</taxon>
        <taxon>Actinomycetota</taxon>
        <taxon>Actinomycetes</taxon>
        <taxon>Streptosporangiales</taxon>
        <taxon>Nocardiopsidaceae</taxon>
        <taxon>Lipingzhangella</taxon>
    </lineage>
</organism>
<dbReference type="InterPro" id="IPR013113">
    <property type="entry name" value="SIP_FAD-bd"/>
</dbReference>
<accession>A0ABU2H2M0</accession>
<dbReference type="RefSeq" id="WP_310910626.1">
    <property type="nucleotide sequence ID" value="NZ_JAVLVT010000001.1"/>
</dbReference>
<sequence>MSVASSRVELYPVQARQLSVRTAHRLTPRMIRIVLTGAELSGFRTDNHDDHVKLFFPDENTGQLWLPQPDAEGHWNFRDPNLTFRDYTVRHYAPERAELTIDFVAHDHGPAGRWALHATPGDRIGVLGPRGTRHLDRTADYYLIVADETGLPAAARLLEELPAHSTALAFLEVAAPSEEQTITTAATTHITWLSRDGAPAGSSSLLHQALRTTPLPPGTGIAWCAGEALTLKPLRRILKEQGFVRGHNAEIDGYWRRGANNRDHHLAAEAA</sequence>
<dbReference type="Pfam" id="PF08021">
    <property type="entry name" value="FAD_binding_9"/>
    <property type="match status" value="1"/>
</dbReference>
<feature type="domain" description="FAD-binding FR-type" evidence="1">
    <location>
        <begin position="13"/>
        <end position="136"/>
    </location>
</feature>
<dbReference type="InterPro" id="IPR007037">
    <property type="entry name" value="SIP_rossman_dom"/>
</dbReference>
<dbReference type="Pfam" id="PF04954">
    <property type="entry name" value="SIP"/>
    <property type="match status" value="1"/>
</dbReference>
<dbReference type="SUPFAM" id="SSF63380">
    <property type="entry name" value="Riboflavin synthase domain-like"/>
    <property type="match status" value="1"/>
</dbReference>
<dbReference type="CDD" id="cd06193">
    <property type="entry name" value="siderophore_interacting"/>
    <property type="match status" value="1"/>
</dbReference>